<dbReference type="Pfam" id="PF11817">
    <property type="entry name" value="Foie-gras_1"/>
    <property type="match status" value="1"/>
</dbReference>
<dbReference type="EMBL" id="JACGCM010002496">
    <property type="protein sequence ID" value="KAF6139356.1"/>
    <property type="molecule type" value="Genomic_DNA"/>
</dbReference>
<reference evidence="2 3" key="1">
    <citation type="journal article" date="2020" name="IScience">
        <title>Genome Sequencing of the Endangered Kingdonia uniflora (Circaeasteraceae, Ranunculales) Reveals Potential Mechanisms of Evolutionary Specialization.</title>
        <authorList>
            <person name="Sun Y."/>
            <person name="Deng T."/>
            <person name="Zhang A."/>
            <person name="Moore M.J."/>
            <person name="Landis J.B."/>
            <person name="Lin N."/>
            <person name="Zhang H."/>
            <person name="Zhang X."/>
            <person name="Huang J."/>
            <person name="Zhang X."/>
            <person name="Sun H."/>
            <person name="Wang H."/>
        </authorList>
    </citation>
    <scope>NUCLEOTIDE SEQUENCE [LARGE SCALE GENOMIC DNA]</scope>
    <source>
        <strain evidence="2">TB1705</strain>
        <tissue evidence="2">Leaf</tissue>
    </source>
</reference>
<organism evidence="2 3">
    <name type="scientific">Kingdonia uniflora</name>
    <dbReference type="NCBI Taxonomy" id="39325"/>
    <lineage>
        <taxon>Eukaryota</taxon>
        <taxon>Viridiplantae</taxon>
        <taxon>Streptophyta</taxon>
        <taxon>Embryophyta</taxon>
        <taxon>Tracheophyta</taxon>
        <taxon>Spermatophyta</taxon>
        <taxon>Magnoliopsida</taxon>
        <taxon>Ranunculales</taxon>
        <taxon>Circaeasteraceae</taxon>
        <taxon>Kingdonia</taxon>
    </lineage>
</organism>
<evidence type="ECO:0000313" key="2">
    <source>
        <dbReference type="EMBL" id="KAF6139356.1"/>
    </source>
</evidence>
<dbReference type="PANTHER" id="PTHR14374">
    <property type="entry name" value="FOIE GRAS"/>
    <property type="match status" value="1"/>
</dbReference>
<dbReference type="AlphaFoldDB" id="A0A7J7L9N4"/>
<keyword evidence="3" id="KW-1185">Reference proteome</keyword>
<comment type="caution">
    <text evidence="2">The sequence shown here is derived from an EMBL/GenBank/DDBJ whole genome shotgun (WGS) entry which is preliminary data.</text>
</comment>
<accession>A0A7J7L9N4</accession>
<evidence type="ECO:0000313" key="3">
    <source>
        <dbReference type="Proteomes" id="UP000541444"/>
    </source>
</evidence>
<name>A0A7J7L9N4_9MAGN</name>
<feature type="non-terminal residue" evidence="2">
    <location>
        <position position="1"/>
    </location>
</feature>
<proteinExistence type="predicted"/>
<dbReference type="InterPro" id="IPR021773">
    <property type="entry name" value="TPC11"/>
</dbReference>
<sequence>TSGSSIANEFDSSSESVTPSVYVVSLLLIEQGGTFAMQPLADSEYIRYALVEGKDIGLFEIIALFKKSFESYRSLQAQRMASYCGNLMAIEYFTMEISVCKNIGQSWSCKLEINGTDQNHYALRFTGVHAQSDDSNAQKLQVQRNLQIEGRTAVTIAQKFMLPFRRDPLMLKKSTDFDSDQLVSLALNETSILVITAKNLSEVPLRLMSMSIEVDDDEIGRSCTVGQGVGILDGLSSRAR</sequence>
<protein>
    <recommendedName>
        <fullName evidence="1">Trafficking protein particle complex subunit 11 domain-containing protein</fullName>
    </recommendedName>
</protein>
<feature type="domain" description="Trafficking protein particle complex subunit 11" evidence="1">
    <location>
        <begin position="9"/>
        <end position="95"/>
    </location>
</feature>
<dbReference type="PANTHER" id="PTHR14374:SF0">
    <property type="entry name" value="TRAFFICKING PROTEIN PARTICLE COMPLEX SUBUNIT 11"/>
    <property type="match status" value="1"/>
</dbReference>
<dbReference type="Proteomes" id="UP000541444">
    <property type="component" value="Unassembled WGS sequence"/>
</dbReference>
<evidence type="ECO:0000259" key="1">
    <source>
        <dbReference type="Pfam" id="PF11817"/>
    </source>
</evidence>
<dbReference type="OrthoDB" id="6278596at2759"/>
<gene>
    <name evidence="2" type="ORF">GIB67_001672</name>
</gene>